<feature type="signal peptide" evidence="3">
    <location>
        <begin position="1"/>
        <end position="18"/>
    </location>
</feature>
<evidence type="ECO:0000313" key="4">
    <source>
        <dbReference type="EMBL" id="KAJ0976541.1"/>
    </source>
</evidence>
<dbReference type="GO" id="GO:0004497">
    <property type="term" value="F:monooxygenase activity"/>
    <property type="evidence" value="ECO:0007669"/>
    <property type="project" value="InterPro"/>
</dbReference>
<keyword evidence="1" id="KW-0479">Metal-binding</keyword>
<dbReference type="AlphaFoldDB" id="A0A9D5CND7"/>
<dbReference type="InterPro" id="IPR036396">
    <property type="entry name" value="Cyt_P450_sf"/>
</dbReference>
<feature type="chain" id="PRO_5038811594" description="Cytochrome P450" evidence="3">
    <location>
        <begin position="19"/>
        <end position="315"/>
    </location>
</feature>
<name>A0A9D5CND7_9LILI</name>
<protein>
    <recommendedName>
        <fullName evidence="6">Cytochrome P450</fullName>
    </recommendedName>
</protein>
<dbReference type="GO" id="GO:0016705">
    <property type="term" value="F:oxidoreductase activity, acting on paired donors, with incorporation or reduction of molecular oxygen"/>
    <property type="evidence" value="ECO:0007669"/>
    <property type="project" value="InterPro"/>
</dbReference>
<evidence type="ECO:0008006" key="6">
    <source>
        <dbReference type="Google" id="ProtNLM"/>
    </source>
</evidence>
<dbReference type="GO" id="GO:0016132">
    <property type="term" value="P:brassinosteroid biosynthetic process"/>
    <property type="evidence" value="ECO:0007669"/>
    <property type="project" value="TreeGrafter"/>
</dbReference>
<proteinExistence type="predicted"/>
<dbReference type="GO" id="GO:0005506">
    <property type="term" value="F:iron ion binding"/>
    <property type="evidence" value="ECO:0007669"/>
    <property type="project" value="InterPro"/>
</dbReference>
<keyword evidence="3" id="KW-0732">Signal</keyword>
<dbReference type="GO" id="GO:0010268">
    <property type="term" value="P:brassinosteroid homeostasis"/>
    <property type="evidence" value="ECO:0007669"/>
    <property type="project" value="TreeGrafter"/>
</dbReference>
<organism evidence="4 5">
    <name type="scientific">Dioscorea zingiberensis</name>
    <dbReference type="NCBI Taxonomy" id="325984"/>
    <lineage>
        <taxon>Eukaryota</taxon>
        <taxon>Viridiplantae</taxon>
        <taxon>Streptophyta</taxon>
        <taxon>Embryophyta</taxon>
        <taxon>Tracheophyta</taxon>
        <taxon>Spermatophyta</taxon>
        <taxon>Magnoliopsida</taxon>
        <taxon>Liliopsida</taxon>
        <taxon>Dioscoreales</taxon>
        <taxon>Dioscoreaceae</taxon>
        <taxon>Dioscorea</taxon>
    </lineage>
</organism>
<dbReference type="PANTHER" id="PTHR24286:SF28">
    <property type="entry name" value="ABSCISIC ACID 8'-HYDROXYLASE 3-LIKE"/>
    <property type="match status" value="1"/>
</dbReference>
<gene>
    <name evidence="4" type="ORF">J5N97_012015</name>
</gene>
<dbReference type="GO" id="GO:0020037">
    <property type="term" value="F:heme binding"/>
    <property type="evidence" value="ECO:0007669"/>
    <property type="project" value="InterPro"/>
</dbReference>
<comment type="caution">
    <text evidence="4">The sequence shown here is derived from an EMBL/GenBank/DDBJ whole genome shotgun (WGS) entry which is preliminary data.</text>
</comment>
<dbReference type="SUPFAM" id="SSF48264">
    <property type="entry name" value="Cytochrome P450"/>
    <property type="match status" value="1"/>
</dbReference>
<dbReference type="PRINTS" id="PR00463">
    <property type="entry name" value="EP450I"/>
</dbReference>
<dbReference type="PANTHER" id="PTHR24286">
    <property type="entry name" value="CYTOCHROME P450 26"/>
    <property type="match status" value="1"/>
</dbReference>
<dbReference type="EMBL" id="JAGGNH010000003">
    <property type="protein sequence ID" value="KAJ0976541.1"/>
    <property type="molecule type" value="Genomic_DNA"/>
</dbReference>
<evidence type="ECO:0000256" key="3">
    <source>
        <dbReference type="SAM" id="SignalP"/>
    </source>
</evidence>
<dbReference type="InterPro" id="IPR001128">
    <property type="entry name" value="Cyt_P450"/>
</dbReference>
<dbReference type="InterPro" id="IPR002401">
    <property type="entry name" value="Cyt_P450_E_grp-I"/>
</dbReference>
<dbReference type="Proteomes" id="UP001085076">
    <property type="component" value="Miscellaneous, Linkage group lg03"/>
</dbReference>
<accession>A0A9D5CND7</accession>
<reference evidence="4" key="2">
    <citation type="journal article" date="2022" name="Hortic Res">
        <title>The genome of Dioscorea zingiberensis sheds light on the biosynthesis, origin and evolution of the medicinally important diosgenin saponins.</title>
        <authorList>
            <person name="Li Y."/>
            <person name="Tan C."/>
            <person name="Li Z."/>
            <person name="Guo J."/>
            <person name="Li S."/>
            <person name="Chen X."/>
            <person name="Wang C."/>
            <person name="Dai X."/>
            <person name="Yang H."/>
            <person name="Song W."/>
            <person name="Hou L."/>
            <person name="Xu J."/>
            <person name="Tong Z."/>
            <person name="Xu A."/>
            <person name="Yuan X."/>
            <person name="Wang W."/>
            <person name="Yang Q."/>
            <person name="Chen L."/>
            <person name="Sun Z."/>
            <person name="Wang K."/>
            <person name="Pan B."/>
            <person name="Chen J."/>
            <person name="Bao Y."/>
            <person name="Liu F."/>
            <person name="Qi X."/>
            <person name="Gang D.R."/>
            <person name="Wen J."/>
            <person name="Li J."/>
        </authorList>
    </citation>
    <scope>NUCLEOTIDE SEQUENCE</scope>
    <source>
        <strain evidence="4">Dzin_1.0</strain>
    </source>
</reference>
<sequence length="315" mass="35644">MLSAVLCFIWLLSQSSRGEMGKIPGSMGWPVVGESFSFLSEFSSPSGIYSFMRQRQQRYGKVFKTNVLGRFTVFMTGREAGKILLTGKDGMVSLNLFYTGKQVLGPQSLLTTSGEEHKRPWRLIAEPLSIDALKKYFQFIDDLAIRTLEGWNGRTVFVLEEASTFTLKVIGNMIMSLEPEGHEQENFHANFKIISTCFASLPFKIPGTKFHRGLEEKEWVKILRHDFLLTLVRKHSRAAEEDENSEKLTDSQLKDNILTLLVAGHDTTTAALTWLVKFLGENPDVLQKLRMDSSANDDSVCPTLVRMRRANIQLL</sequence>
<keyword evidence="2" id="KW-0408">Iron</keyword>
<dbReference type="GO" id="GO:0016125">
    <property type="term" value="P:sterol metabolic process"/>
    <property type="evidence" value="ECO:0007669"/>
    <property type="project" value="TreeGrafter"/>
</dbReference>
<evidence type="ECO:0000313" key="5">
    <source>
        <dbReference type="Proteomes" id="UP001085076"/>
    </source>
</evidence>
<reference evidence="4" key="1">
    <citation type="submission" date="2021-03" db="EMBL/GenBank/DDBJ databases">
        <authorList>
            <person name="Li Z."/>
            <person name="Yang C."/>
        </authorList>
    </citation>
    <scope>NUCLEOTIDE SEQUENCE</scope>
    <source>
        <strain evidence="4">Dzin_1.0</strain>
        <tissue evidence="4">Leaf</tissue>
    </source>
</reference>
<dbReference type="Pfam" id="PF00067">
    <property type="entry name" value="p450"/>
    <property type="match status" value="1"/>
</dbReference>
<evidence type="ECO:0000256" key="1">
    <source>
        <dbReference type="ARBA" id="ARBA00022723"/>
    </source>
</evidence>
<dbReference type="OrthoDB" id="3945418at2759"/>
<evidence type="ECO:0000256" key="2">
    <source>
        <dbReference type="ARBA" id="ARBA00023004"/>
    </source>
</evidence>
<dbReference type="Gene3D" id="1.10.630.10">
    <property type="entry name" value="Cytochrome P450"/>
    <property type="match status" value="1"/>
</dbReference>
<keyword evidence="5" id="KW-1185">Reference proteome</keyword>